<feature type="transmembrane region" description="Helical" evidence="6">
    <location>
        <begin position="221"/>
        <end position="246"/>
    </location>
</feature>
<evidence type="ECO:0000256" key="1">
    <source>
        <dbReference type="ARBA" id="ARBA00004167"/>
    </source>
</evidence>
<sequence>MAGFLTVILGLLWFIQCSFGADMTSFFSINAERYVDAVKTEKVSSLKELLEMSRAEEPLIVLQFDKFDLVNAFDEKHEGTYPFISSLLKSSLDTFLEEKGLPDGQKGYNGARVLKVGEIPASAGEELRHRFKKSDNAVVVEFTKERYDVAELDDYLETLYAFMEDSLKNVDNIVLRVPKSGNSGADIEKIEELREPEKSGEPGDGDDNDDDDSLSSLWTEGLLSCLLVSLLLIAILVVAISWIASLDISYGALEKSANPLKKNN</sequence>
<evidence type="ECO:0000256" key="4">
    <source>
        <dbReference type="ARBA" id="ARBA00023136"/>
    </source>
</evidence>
<evidence type="ECO:0000256" key="5">
    <source>
        <dbReference type="SAM" id="MobiDB-lite"/>
    </source>
</evidence>
<evidence type="ECO:0000256" key="6">
    <source>
        <dbReference type="SAM" id="Phobius"/>
    </source>
</evidence>
<feature type="compositionally biased region" description="Basic and acidic residues" evidence="5">
    <location>
        <begin position="186"/>
        <end position="201"/>
    </location>
</feature>
<feature type="compositionally biased region" description="Acidic residues" evidence="5">
    <location>
        <begin position="203"/>
        <end position="212"/>
    </location>
</feature>
<dbReference type="InterPro" id="IPR046756">
    <property type="entry name" value="VAS1/VOA1_TM"/>
</dbReference>
<feature type="signal peptide" evidence="7">
    <location>
        <begin position="1"/>
        <end position="20"/>
    </location>
</feature>
<keyword evidence="2 6" id="KW-0812">Transmembrane</keyword>
<dbReference type="EMBL" id="CP015058">
    <property type="protein sequence ID" value="QGN16816.1"/>
    <property type="molecule type" value="Genomic_DNA"/>
</dbReference>
<comment type="subcellular location">
    <subcellularLocation>
        <location evidence="1">Membrane</location>
        <topology evidence="1">Single-pass membrane protein</topology>
    </subcellularLocation>
</comment>
<evidence type="ECO:0000313" key="10">
    <source>
        <dbReference type="Proteomes" id="UP000422736"/>
    </source>
</evidence>
<gene>
    <name evidence="9" type="primary">VOA1</name>
    <name evidence="9" type="ORF">FIM1_3540</name>
</gene>
<dbReference type="Pfam" id="PF20520">
    <property type="entry name" value="Ac45-VOA1_TM"/>
    <property type="match status" value="1"/>
</dbReference>
<keyword evidence="4 6" id="KW-0472">Membrane</keyword>
<name>A0ABX6EYW6_KLUMA</name>
<evidence type="ECO:0000256" key="2">
    <source>
        <dbReference type="ARBA" id="ARBA00022692"/>
    </source>
</evidence>
<evidence type="ECO:0000259" key="8">
    <source>
        <dbReference type="Pfam" id="PF20520"/>
    </source>
</evidence>
<feature type="domain" description="V-type proton ATPase subunit S1/VOA1 transmembrane" evidence="8">
    <location>
        <begin position="217"/>
        <end position="255"/>
    </location>
</feature>
<feature type="chain" id="PRO_5045855262" evidence="7">
    <location>
        <begin position="21"/>
        <end position="264"/>
    </location>
</feature>
<protein>
    <submittedName>
        <fullName evidence="9">V0 assembly protein 1</fullName>
    </submittedName>
</protein>
<reference evidence="9 10" key="2">
    <citation type="submission" date="2019-11" db="EMBL/GenBank/DDBJ databases">
        <authorList>
            <person name="Lu H."/>
        </authorList>
    </citation>
    <scope>NUCLEOTIDE SEQUENCE [LARGE SCALE GENOMIC DNA]</scope>
    <source>
        <strain evidence="9 10">FIM1</strain>
    </source>
</reference>
<feature type="region of interest" description="Disordered" evidence="5">
    <location>
        <begin position="186"/>
        <end position="212"/>
    </location>
</feature>
<keyword evidence="10" id="KW-1185">Reference proteome</keyword>
<organism evidence="9 10">
    <name type="scientific">Kluyveromyces marxianus</name>
    <name type="common">Yeast</name>
    <name type="synonym">Candida kefyr</name>
    <dbReference type="NCBI Taxonomy" id="4911"/>
    <lineage>
        <taxon>Eukaryota</taxon>
        <taxon>Fungi</taxon>
        <taxon>Dikarya</taxon>
        <taxon>Ascomycota</taxon>
        <taxon>Saccharomycotina</taxon>
        <taxon>Saccharomycetes</taxon>
        <taxon>Saccharomycetales</taxon>
        <taxon>Saccharomycetaceae</taxon>
        <taxon>Kluyveromyces</taxon>
    </lineage>
</organism>
<keyword evidence="3 6" id="KW-1133">Transmembrane helix</keyword>
<evidence type="ECO:0000256" key="7">
    <source>
        <dbReference type="SAM" id="SignalP"/>
    </source>
</evidence>
<accession>A0ABX6EYW6</accession>
<reference evidence="9 10" key="1">
    <citation type="submission" date="2016-03" db="EMBL/GenBank/DDBJ databases">
        <title>How can Kluyveromyces marxianus grow so fast - potential evolutionary course in Saccharomyces Complex revealed by comparative genomics.</title>
        <authorList>
            <person name="Mo W."/>
            <person name="Lu W."/>
            <person name="Yang X."/>
            <person name="Qi J."/>
            <person name="Lv H."/>
        </authorList>
    </citation>
    <scope>NUCLEOTIDE SEQUENCE [LARGE SCALE GENOMIC DNA]</scope>
    <source>
        <strain evidence="9 10">FIM1</strain>
    </source>
</reference>
<dbReference type="Proteomes" id="UP000422736">
    <property type="component" value="Chromosome 5"/>
</dbReference>
<keyword evidence="7" id="KW-0732">Signal</keyword>
<proteinExistence type="predicted"/>
<evidence type="ECO:0000313" key="9">
    <source>
        <dbReference type="EMBL" id="QGN16816.1"/>
    </source>
</evidence>
<evidence type="ECO:0000256" key="3">
    <source>
        <dbReference type="ARBA" id="ARBA00022989"/>
    </source>
</evidence>